<keyword evidence="2" id="KW-1185">Reference proteome</keyword>
<protein>
    <submittedName>
        <fullName evidence="1">Gamma-glutamyltranspeptidase/glutathione hydrolase</fullName>
        <ecNumber evidence="1">2.3.2.2</ecNumber>
        <ecNumber evidence="1">3.4.19.13</ecNumber>
    </submittedName>
</protein>
<dbReference type="PANTHER" id="PTHR43881:SF1">
    <property type="entry name" value="GAMMA-GLUTAMYLTRANSPEPTIDASE (AFU_ORTHOLOGUE AFUA_4G13580)"/>
    <property type="match status" value="1"/>
</dbReference>
<dbReference type="SUPFAM" id="SSF56235">
    <property type="entry name" value="N-terminal nucleophile aminohydrolases (Ntn hydrolases)"/>
    <property type="match status" value="1"/>
</dbReference>
<dbReference type="InterPro" id="IPR043137">
    <property type="entry name" value="GGT_ssub_C"/>
</dbReference>
<dbReference type="InterPro" id="IPR043138">
    <property type="entry name" value="GGT_lsub"/>
</dbReference>
<dbReference type="EC" id="3.4.19.13" evidence="1"/>
<name>A0A841RA97_9SPIO</name>
<sequence length="537" mass="58472">MNLKEQSLQYPHSSRRYVTVGKNGMVATSQNLAAQAGLDILRMGGNAVDAAIATAACLTVVEPTSNGIGGDNFAIVWMNGKMHGLNSSGRSPLALSIEELEKAGLKEMPRFGWYPVTVPGVPGGWAELNRKFGRLSLAETLKPAVKYAEEGFPLSPHVSANWQRAYGIYKEHLKDPQFASWFQTFAPGGKAPEPGDLFTMKDHGATLREIGETGAESFYRGDLADKIVRFSSETGGFLNSGDLAAHKPQWVRPLSVPYKGYDVWELPPNGQGLVALMALSMLGNDNPSSMAETERLHLQIEAIKLAFADGRQFITDPDTMKISTDALLSEQYSRERRKLIGNKALEPEPGTPPRGGTVYLATADGEGNMVSFIQSNYMGFGSGLVVQGTGISLQNRGHSFSLDRRHPNCLEPGKKPYHTIIPGFLTKEGKAVGPFGVMGGFMQPQGHLQVIMNTVDYHMNPQSALDAPRWQWMEGKKVLVEPDVPSETVRALERKGHEISYSHNAALFGRGQIIWRDSGGVLWGGTEGRADSAVLTF</sequence>
<keyword evidence="1" id="KW-0808">Transferase</keyword>
<dbReference type="PANTHER" id="PTHR43881">
    <property type="entry name" value="GAMMA-GLUTAMYLTRANSPEPTIDASE (AFU_ORTHOLOGUE AFUA_4G13580)"/>
    <property type="match status" value="1"/>
</dbReference>
<dbReference type="Gene3D" id="3.60.20.40">
    <property type="match status" value="1"/>
</dbReference>
<dbReference type="RefSeq" id="WP_184745017.1">
    <property type="nucleotide sequence ID" value="NZ_JACHGJ010000002.1"/>
</dbReference>
<comment type="caution">
    <text evidence="1">The sequence shown here is derived from an EMBL/GenBank/DDBJ whole genome shotgun (WGS) entry which is preliminary data.</text>
</comment>
<accession>A0A841RA97</accession>
<organism evidence="1 2">
    <name type="scientific">Spirochaeta isovalerica</name>
    <dbReference type="NCBI Taxonomy" id="150"/>
    <lineage>
        <taxon>Bacteria</taxon>
        <taxon>Pseudomonadati</taxon>
        <taxon>Spirochaetota</taxon>
        <taxon>Spirochaetia</taxon>
        <taxon>Spirochaetales</taxon>
        <taxon>Spirochaetaceae</taxon>
        <taxon>Spirochaeta</taxon>
    </lineage>
</organism>
<evidence type="ECO:0000313" key="2">
    <source>
        <dbReference type="Proteomes" id="UP000587760"/>
    </source>
</evidence>
<dbReference type="PRINTS" id="PR01210">
    <property type="entry name" value="GGTRANSPTASE"/>
</dbReference>
<evidence type="ECO:0000313" key="1">
    <source>
        <dbReference type="EMBL" id="MBB6479618.1"/>
    </source>
</evidence>
<dbReference type="InterPro" id="IPR029055">
    <property type="entry name" value="Ntn_hydrolases_N"/>
</dbReference>
<dbReference type="EC" id="2.3.2.2" evidence="1"/>
<gene>
    <name evidence="1" type="ORF">HNR50_001276</name>
</gene>
<dbReference type="InterPro" id="IPR052896">
    <property type="entry name" value="GGT-like_enzyme"/>
</dbReference>
<dbReference type="GO" id="GO:0036374">
    <property type="term" value="F:glutathione hydrolase activity"/>
    <property type="evidence" value="ECO:0007669"/>
    <property type="project" value="UniProtKB-EC"/>
</dbReference>
<dbReference type="EMBL" id="JACHGJ010000002">
    <property type="protein sequence ID" value="MBB6479618.1"/>
    <property type="molecule type" value="Genomic_DNA"/>
</dbReference>
<reference evidence="1 2" key="1">
    <citation type="submission" date="2020-08" db="EMBL/GenBank/DDBJ databases">
        <title>Genomic Encyclopedia of Type Strains, Phase IV (KMG-IV): sequencing the most valuable type-strain genomes for metagenomic binning, comparative biology and taxonomic classification.</title>
        <authorList>
            <person name="Goeker M."/>
        </authorList>
    </citation>
    <scope>NUCLEOTIDE SEQUENCE [LARGE SCALE GENOMIC DNA]</scope>
    <source>
        <strain evidence="1 2">DSM 2461</strain>
    </source>
</reference>
<dbReference type="GO" id="GO:0103068">
    <property type="term" value="F:leukotriene C4 gamma-glutamyl transferase activity"/>
    <property type="evidence" value="ECO:0007669"/>
    <property type="project" value="UniProtKB-EC"/>
</dbReference>
<dbReference type="Pfam" id="PF01019">
    <property type="entry name" value="G_glu_transpept"/>
    <property type="match status" value="1"/>
</dbReference>
<keyword evidence="1" id="KW-0378">Hydrolase</keyword>
<dbReference type="Gene3D" id="1.10.246.130">
    <property type="match status" value="1"/>
</dbReference>
<proteinExistence type="predicted"/>
<dbReference type="Proteomes" id="UP000587760">
    <property type="component" value="Unassembled WGS sequence"/>
</dbReference>
<dbReference type="AlphaFoldDB" id="A0A841RA97"/>
<keyword evidence="1" id="KW-0012">Acyltransferase</keyword>